<keyword evidence="3" id="KW-1185">Reference proteome</keyword>
<keyword evidence="1" id="KW-0472">Membrane</keyword>
<evidence type="ECO:0000313" key="2">
    <source>
        <dbReference type="EMBL" id="GAA2453355.1"/>
    </source>
</evidence>
<comment type="caution">
    <text evidence="2">The sequence shown here is derived from an EMBL/GenBank/DDBJ whole genome shotgun (WGS) entry which is preliminary data.</text>
</comment>
<feature type="transmembrane region" description="Helical" evidence="1">
    <location>
        <begin position="52"/>
        <end position="71"/>
    </location>
</feature>
<keyword evidence="1" id="KW-0812">Transmembrane</keyword>
<evidence type="ECO:0000256" key="1">
    <source>
        <dbReference type="SAM" id="Phobius"/>
    </source>
</evidence>
<protein>
    <recommendedName>
        <fullName evidence="4">Integral membrane protein</fullName>
    </recommendedName>
</protein>
<organism evidence="2 3">
    <name type="scientific">Streptomyces macrosporus</name>
    <dbReference type="NCBI Taxonomy" id="44032"/>
    <lineage>
        <taxon>Bacteria</taxon>
        <taxon>Bacillati</taxon>
        <taxon>Actinomycetota</taxon>
        <taxon>Actinomycetes</taxon>
        <taxon>Kitasatosporales</taxon>
        <taxon>Streptomycetaceae</taxon>
        <taxon>Streptomyces</taxon>
    </lineage>
</organism>
<sequence length="92" mass="10199">MRRPTRARPDSEGNTVSDKLLKTAVNVRTRARGWRDTTVEALRRRSDEGQSAVEYMGIIVVVVAIIVVLLSTNFGDRIASEISEQIEKITAG</sequence>
<evidence type="ECO:0008006" key="4">
    <source>
        <dbReference type="Google" id="ProtNLM"/>
    </source>
</evidence>
<name>A0ABN3KA17_9ACTN</name>
<proteinExistence type="predicted"/>
<reference evidence="2 3" key="1">
    <citation type="journal article" date="2019" name="Int. J. Syst. Evol. Microbiol.">
        <title>The Global Catalogue of Microorganisms (GCM) 10K type strain sequencing project: providing services to taxonomists for standard genome sequencing and annotation.</title>
        <authorList>
            <consortium name="The Broad Institute Genomics Platform"/>
            <consortium name="The Broad Institute Genome Sequencing Center for Infectious Disease"/>
            <person name="Wu L."/>
            <person name="Ma J."/>
        </authorList>
    </citation>
    <scope>NUCLEOTIDE SEQUENCE [LARGE SCALE GENOMIC DNA]</scope>
    <source>
        <strain evidence="2 3">JCM 6305</strain>
    </source>
</reference>
<gene>
    <name evidence="2" type="ORF">GCM10010405_41400</name>
</gene>
<keyword evidence="1" id="KW-1133">Transmembrane helix</keyword>
<accession>A0ABN3KA17</accession>
<dbReference type="Proteomes" id="UP001501638">
    <property type="component" value="Unassembled WGS sequence"/>
</dbReference>
<dbReference type="EMBL" id="BAAASZ010000027">
    <property type="protein sequence ID" value="GAA2453355.1"/>
    <property type="molecule type" value="Genomic_DNA"/>
</dbReference>
<evidence type="ECO:0000313" key="3">
    <source>
        <dbReference type="Proteomes" id="UP001501638"/>
    </source>
</evidence>